<organism evidence="3 4">
    <name type="scientific">Actinacidiphila paucisporea</name>
    <dbReference type="NCBI Taxonomy" id="310782"/>
    <lineage>
        <taxon>Bacteria</taxon>
        <taxon>Bacillati</taxon>
        <taxon>Actinomycetota</taxon>
        <taxon>Actinomycetes</taxon>
        <taxon>Kitasatosporales</taxon>
        <taxon>Streptomycetaceae</taxon>
        <taxon>Actinacidiphila</taxon>
    </lineage>
</organism>
<dbReference type="STRING" id="310782.SAMN05216499_13516"/>
<dbReference type="RefSeq" id="WP_143172637.1">
    <property type="nucleotide sequence ID" value="NZ_FRBI01000035.1"/>
</dbReference>
<dbReference type="Proteomes" id="UP000184111">
    <property type="component" value="Unassembled WGS sequence"/>
</dbReference>
<feature type="transmembrane region" description="Helical" evidence="2">
    <location>
        <begin position="26"/>
        <end position="49"/>
    </location>
</feature>
<dbReference type="OrthoDB" id="4218538at2"/>
<evidence type="ECO:0000256" key="2">
    <source>
        <dbReference type="SAM" id="Phobius"/>
    </source>
</evidence>
<feature type="region of interest" description="Disordered" evidence="1">
    <location>
        <begin position="149"/>
        <end position="192"/>
    </location>
</feature>
<protein>
    <submittedName>
        <fullName evidence="3">Uncharacterized protein</fullName>
    </submittedName>
</protein>
<reference evidence="3 4" key="1">
    <citation type="submission" date="2016-11" db="EMBL/GenBank/DDBJ databases">
        <authorList>
            <person name="Jaros S."/>
            <person name="Januszkiewicz K."/>
            <person name="Wedrychowicz H."/>
        </authorList>
    </citation>
    <scope>NUCLEOTIDE SEQUENCE [LARGE SCALE GENOMIC DNA]</scope>
    <source>
        <strain evidence="3 4">CGMCC 4.2025</strain>
    </source>
</reference>
<dbReference type="EMBL" id="FRBI01000035">
    <property type="protein sequence ID" value="SHN30633.1"/>
    <property type="molecule type" value="Genomic_DNA"/>
</dbReference>
<feature type="transmembrane region" description="Helical" evidence="2">
    <location>
        <begin position="126"/>
        <end position="147"/>
    </location>
</feature>
<keyword evidence="4" id="KW-1185">Reference proteome</keyword>
<sequence>MTHSPAVTAVTSTAAAAEPISGLTGGSAFILIAIVVVVAAAVAVVPLIMDVRRATAWRRQLTDQLIDRAATDHEIRDFLRDLREPRGVRGLTRSIIAVLILALVGFALAVAMLSSGPDSGDLRKTIVTSLMTVLATVAGFYFGSLGAQNSAEDARRESVPRLPKPTPTPPKPTQTPPAPASIPPASPPDHEA</sequence>
<gene>
    <name evidence="3" type="ORF">SAMN05216499_13516</name>
</gene>
<evidence type="ECO:0000256" key="1">
    <source>
        <dbReference type="SAM" id="MobiDB-lite"/>
    </source>
</evidence>
<keyword evidence="2" id="KW-0812">Transmembrane</keyword>
<keyword evidence="2" id="KW-1133">Transmembrane helix</keyword>
<name>A0A1M7QI90_9ACTN</name>
<evidence type="ECO:0000313" key="3">
    <source>
        <dbReference type="EMBL" id="SHN30633.1"/>
    </source>
</evidence>
<accession>A0A1M7QI90</accession>
<dbReference type="AlphaFoldDB" id="A0A1M7QI90"/>
<proteinExistence type="predicted"/>
<feature type="transmembrane region" description="Helical" evidence="2">
    <location>
        <begin position="95"/>
        <end position="114"/>
    </location>
</feature>
<keyword evidence="2" id="KW-0472">Membrane</keyword>
<feature type="compositionally biased region" description="Pro residues" evidence="1">
    <location>
        <begin position="162"/>
        <end position="192"/>
    </location>
</feature>
<evidence type="ECO:0000313" key="4">
    <source>
        <dbReference type="Proteomes" id="UP000184111"/>
    </source>
</evidence>